<name>A0A8K0X8B9_9PEZI</name>
<dbReference type="GO" id="GO:0016491">
    <property type="term" value="F:oxidoreductase activity"/>
    <property type="evidence" value="ECO:0007669"/>
    <property type="project" value="InterPro"/>
</dbReference>
<dbReference type="GO" id="GO:0005739">
    <property type="term" value="C:mitochondrion"/>
    <property type="evidence" value="ECO:0007669"/>
    <property type="project" value="TreeGrafter"/>
</dbReference>
<reference evidence="2" key="1">
    <citation type="journal article" date="2021" name="Nat. Commun.">
        <title>Genetic determinants of endophytism in the Arabidopsis root mycobiome.</title>
        <authorList>
            <person name="Mesny F."/>
            <person name="Miyauchi S."/>
            <person name="Thiergart T."/>
            <person name="Pickel B."/>
            <person name="Atanasova L."/>
            <person name="Karlsson M."/>
            <person name="Huettel B."/>
            <person name="Barry K.W."/>
            <person name="Haridas S."/>
            <person name="Chen C."/>
            <person name="Bauer D."/>
            <person name="Andreopoulos W."/>
            <person name="Pangilinan J."/>
            <person name="LaButti K."/>
            <person name="Riley R."/>
            <person name="Lipzen A."/>
            <person name="Clum A."/>
            <person name="Drula E."/>
            <person name="Henrissat B."/>
            <person name="Kohler A."/>
            <person name="Grigoriev I.V."/>
            <person name="Martin F.M."/>
            <person name="Hacquard S."/>
        </authorList>
    </citation>
    <scope>NUCLEOTIDE SEQUENCE</scope>
    <source>
        <strain evidence="2">MPI-CAGE-AT-0016</strain>
    </source>
</reference>
<dbReference type="Proteomes" id="UP000813385">
    <property type="component" value="Unassembled WGS sequence"/>
</dbReference>
<comment type="caution">
    <text evidence="2">The sequence shown here is derived from an EMBL/GenBank/DDBJ whole genome shotgun (WGS) entry which is preliminary data.</text>
</comment>
<evidence type="ECO:0000313" key="2">
    <source>
        <dbReference type="EMBL" id="KAH7368836.1"/>
    </source>
</evidence>
<dbReference type="InterPro" id="IPR013154">
    <property type="entry name" value="ADH-like_N"/>
</dbReference>
<dbReference type="Pfam" id="PF08240">
    <property type="entry name" value="ADH_N"/>
    <property type="match status" value="1"/>
</dbReference>
<dbReference type="CDD" id="cd08267">
    <property type="entry name" value="MDR1"/>
    <property type="match status" value="1"/>
</dbReference>
<organism evidence="2 3">
    <name type="scientific">Plectosphaerella cucumerina</name>
    <dbReference type="NCBI Taxonomy" id="40658"/>
    <lineage>
        <taxon>Eukaryota</taxon>
        <taxon>Fungi</taxon>
        <taxon>Dikarya</taxon>
        <taxon>Ascomycota</taxon>
        <taxon>Pezizomycotina</taxon>
        <taxon>Sordariomycetes</taxon>
        <taxon>Hypocreomycetidae</taxon>
        <taxon>Glomerellales</taxon>
        <taxon>Plectosphaerellaceae</taxon>
        <taxon>Plectosphaerella</taxon>
    </lineage>
</organism>
<dbReference type="SUPFAM" id="SSF51735">
    <property type="entry name" value="NAD(P)-binding Rossmann-fold domains"/>
    <property type="match status" value="1"/>
</dbReference>
<evidence type="ECO:0000259" key="1">
    <source>
        <dbReference type="SMART" id="SM00829"/>
    </source>
</evidence>
<accession>A0A8K0X8B9</accession>
<dbReference type="SUPFAM" id="SSF50129">
    <property type="entry name" value="GroES-like"/>
    <property type="match status" value="1"/>
</dbReference>
<evidence type="ECO:0000313" key="3">
    <source>
        <dbReference type="Proteomes" id="UP000813385"/>
    </source>
</evidence>
<dbReference type="SMART" id="SM00829">
    <property type="entry name" value="PKS_ER"/>
    <property type="match status" value="1"/>
</dbReference>
<protein>
    <submittedName>
        <fullName evidence="2">Zinc alcohol dehydrogenase</fullName>
    </submittedName>
</protein>
<feature type="domain" description="Enoyl reductase (ER)" evidence="1">
    <location>
        <begin position="27"/>
        <end position="362"/>
    </location>
</feature>
<dbReference type="PANTHER" id="PTHR11695:SF294">
    <property type="entry name" value="RETICULON-4-INTERACTING PROTEIN 1, MITOCHONDRIAL"/>
    <property type="match status" value="1"/>
</dbReference>
<dbReference type="Gene3D" id="3.40.50.720">
    <property type="entry name" value="NAD(P)-binding Rossmann-like Domain"/>
    <property type="match status" value="1"/>
</dbReference>
<dbReference type="AlphaFoldDB" id="A0A8K0X8B9"/>
<sequence length="369" mass="38487">MAPPSTSRAWTFTSRGPPADVLFLDPARKTPTLPPALPLPKDAPNPEEWILVRTAYAALNPGGLFHVALLPAFARAKTAVPELDLSGVVVDRWAPDGTGARFKVGDRIAAFLPVAYTWPTGEGALKEYVAFPAKYAVPVPAGVGLREAGAVLLAGLCARALVRAGEVREGGRVLVNAAAGGIGSLAIQMVRRAVGPGGFVVGVCSGGNVELVKGLGADEVRAYSPLHAELTARYGGKPFDVVIDAIGIQELYVRCGGFLKPEGTYAAIGLKPARHSLPALVGSFLVSQANALWPRAEWLGGTGRKWTTVTVMGASVEEMEDVMGMVGRGEVRVVVGSEFGMEDAVKAYEVMAGGHAKGKVVVKVDGEAE</sequence>
<gene>
    <name evidence="2" type="ORF">B0T11DRAFT_254085</name>
</gene>
<dbReference type="InterPro" id="IPR050700">
    <property type="entry name" value="YIM1/Zinc_Alcohol_DH_Fams"/>
</dbReference>
<dbReference type="InterPro" id="IPR011032">
    <property type="entry name" value="GroES-like_sf"/>
</dbReference>
<dbReference type="EMBL" id="JAGPXD010000002">
    <property type="protein sequence ID" value="KAH7368836.1"/>
    <property type="molecule type" value="Genomic_DNA"/>
</dbReference>
<proteinExistence type="predicted"/>
<dbReference type="OrthoDB" id="3509362at2759"/>
<dbReference type="Gene3D" id="3.90.180.10">
    <property type="entry name" value="Medium-chain alcohol dehydrogenases, catalytic domain"/>
    <property type="match status" value="1"/>
</dbReference>
<dbReference type="Pfam" id="PF13602">
    <property type="entry name" value="ADH_zinc_N_2"/>
    <property type="match status" value="1"/>
</dbReference>
<keyword evidence="3" id="KW-1185">Reference proteome</keyword>
<dbReference type="InterPro" id="IPR020843">
    <property type="entry name" value="ER"/>
</dbReference>
<dbReference type="InterPro" id="IPR036291">
    <property type="entry name" value="NAD(P)-bd_dom_sf"/>
</dbReference>
<dbReference type="PANTHER" id="PTHR11695">
    <property type="entry name" value="ALCOHOL DEHYDROGENASE RELATED"/>
    <property type="match status" value="1"/>
</dbReference>